<dbReference type="PROSITE" id="PS01094">
    <property type="entry name" value="UPF0076"/>
    <property type="match status" value="1"/>
</dbReference>
<dbReference type="PANTHER" id="PTHR47328:SF1">
    <property type="entry name" value="RUTC FAMILY PROTEIN YOAB"/>
    <property type="match status" value="1"/>
</dbReference>
<dbReference type="InterPro" id="IPR019897">
    <property type="entry name" value="RidA_CS"/>
</dbReference>
<evidence type="ECO:0008006" key="3">
    <source>
        <dbReference type="Google" id="ProtNLM"/>
    </source>
</evidence>
<accession>X0W3R2</accession>
<dbReference type="PANTHER" id="PTHR47328">
    <property type="match status" value="1"/>
</dbReference>
<comment type="similarity">
    <text evidence="1">Belongs to the RutC family.</text>
</comment>
<feature type="non-terminal residue" evidence="2">
    <location>
        <position position="1"/>
    </location>
</feature>
<dbReference type="Pfam" id="PF01042">
    <property type="entry name" value="Ribonuc_L-PSP"/>
    <property type="match status" value="1"/>
</dbReference>
<dbReference type="InterPro" id="IPR035959">
    <property type="entry name" value="RutC-like_sf"/>
</dbReference>
<dbReference type="InterPro" id="IPR006175">
    <property type="entry name" value="YjgF/YER057c/UK114"/>
</dbReference>
<proteinExistence type="inferred from homology"/>
<comment type="caution">
    <text evidence="2">The sequence shown here is derived from an EMBL/GenBank/DDBJ whole genome shotgun (WGS) entry which is preliminary data.</text>
</comment>
<dbReference type="EMBL" id="BARS01036027">
    <property type="protein sequence ID" value="GAG25200.1"/>
    <property type="molecule type" value="Genomic_DNA"/>
</dbReference>
<sequence>CGTDKSKAVSAMIWVTDIRHRDAMNEVWFEWTAGQNMPVRACVEAALADPKLLVEIQITATK</sequence>
<name>X0W3R2_9ZZZZ</name>
<dbReference type="AlphaFoldDB" id="X0W3R2"/>
<dbReference type="InterPro" id="IPR035709">
    <property type="entry name" value="YoaB-like"/>
</dbReference>
<organism evidence="2">
    <name type="scientific">marine sediment metagenome</name>
    <dbReference type="NCBI Taxonomy" id="412755"/>
    <lineage>
        <taxon>unclassified sequences</taxon>
        <taxon>metagenomes</taxon>
        <taxon>ecological metagenomes</taxon>
    </lineage>
</organism>
<protein>
    <recommendedName>
        <fullName evidence="3">RidA family protein</fullName>
    </recommendedName>
</protein>
<dbReference type="Gene3D" id="3.30.1330.40">
    <property type="entry name" value="RutC-like"/>
    <property type="match status" value="1"/>
</dbReference>
<reference evidence="2" key="1">
    <citation type="journal article" date="2014" name="Front. Microbiol.">
        <title>High frequency of phylogenetically diverse reductive dehalogenase-homologous genes in deep subseafloor sedimentary metagenomes.</title>
        <authorList>
            <person name="Kawai M."/>
            <person name="Futagami T."/>
            <person name="Toyoda A."/>
            <person name="Takaki Y."/>
            <person name="Nishi S."/>
            <person name="Hori S."/>
            <person name="Arai W."/>
            <person name="Tsubouchi T."/>
            <person name="Morono Y."/>
            <person name="Uchiyama I."/>
            <person name="Ito T."/>
            <person name="Fujiyama A."/>
            <person name="Inagaki F."/>
            <person name="Takami H."/>
        </authorList>
    </citation>
    <scope>NUCLEOTIDE SEQUENCE</scope>
    <source>
        <strain evidence="2">Expedition CK06-06</strain>
    </source>
</reference>
<evidence type="ECO:0000256" key="1">
    <source>
        <dbReference type="ARBA" id="ARBA00010552"/>
    </source>
</evidence>
<gene>
    <name evidence="2" type="ORF">S01H1_55427</name>
</gene>
<dbReference type="SUPFAM" id="SSF55298">
    <property type="entry name" value="YjgF-like"/>
    <property type="match status" value="1"/>
</dbReference>
<evidence type="ECO:0000313" key="2">
    <source>
        <dbReference type="EMBL" id="GAG25200.1"/>
    </source>
</evidence>